<feature type="region of interest" description="Disordered" evidence="1">
    <location>
        <begin position="1"/>
        <end position="21"/>
    </location>
</feature>
<dbReference type="AlphaFoldDB" id="A0A1C3NWI4"/>
<sequence length="171" mass="19053">MDEDSGSAAGQSVEEPKKAADQANIDRAGVALLLDLLDLIHWPDLKDPRDREFWEVVAAGQPWDAGYATRKLGYFIEKVSERMDAGAVRAADVHSLAVYCLKFFDGHRPDLWAAVGRAFEPVTGEVLGRRWTAAVCQAAWDVYVPLAAAKSRDTHPLQRKAASIWRLRHDR</sequence>
<evidence type="ECO:0000313" key="2">
    <source>
        <dbReference type="EMBL" id="SBW21058.1"/>
    </source>
</evidence>
<organism evidence="2 3">
    <name type="scientific">Candidatus Protofrankia californiensis</name>
    <dbReference type="NCBI Taxonomy" id="1839754"/>
    <lineage>
        <taxon>Bacteria</taxon>
        <taxon>Bacillati</taxon>
        <taxon>Actinomycetota</taxon>
        <taxon>Actinomycetes</taxon>
        <taxon>Frankiales</taxon>
        <taxon>Frankiaceae</taxon>
        <taxon>Protofrankia</taxon>
    </lineage>
</organism>
<reference evidence="3" key="1">
    <citation type="submission" date="2016-02" db="EMBL/GenBank/DDBJ databases">
        <authorList>
            <person name="Wibberg D."/>
        </authorList>
    </citation>
    <scope>NUCLEOTIDE SEQUENCE [LARGE SCALE GENOMIC DNA]</scope>
</reference>
<evidence type="ECO:0000256" key="1">
    <source>
        <dbReference type="SAM" id="MobiDB-lite"/>
    </source>
</evidence>
<gene>
    <name evidence="2" type="ORF">FDG2_1879</name>
</gene>
<evidence type="ECO:0000313" key="3">
    <source>
        <dbReference type="Proteomes" id="UP000199013"/>
    </source>
</evidence>
<dbReference type="EMBL" id="FLUV01000791">
    <property type="protein sequence ID" value="SBW21058.1"/>
    <property type="molecule type" value="Genomic_DNA"/>
</dbReference>
<protein>
    <submittedName>
        <fullName evidence="2">Uncharacterized protein</fullName>
    </submittedName>
</protein>
<proteinExistence type="predicted"/>
<accession>A0A1C3NWI4</accession>
<dbReference type="Proteomes" id="UP000199013">
    <property type="component" value="Unassembled WGS sequence"/>
</dbReference>
<name>A0A1C3NWI4_9ACTN</name>
<keyword evidence="3" id="KW-1185">Reference proteome</keyword>